<evidence type="ECO:0000313" key="4">
    <source>
        <dbReference type="Proteomes" id="UP001152797"/>
    </source>
</evidence>
<name>A0A9P1CX08_9DINO</name>
<evidence type="ECO:0000256" key="1">
    <source>
        <dbReference type="SAM" id="MobiDB-lite"/>
    </source>
</evidence>
<gene>
    <name evidence="2" type="ORF">C1SCF055_LOCUS25461</name>
</gene>
<evidence type="ECO:0000313" key="3">
    <source>
        <dbReference type="EMBL" id="CAL4786550.1"/>
    </source>
</evidence>
<feature type="region of interest" description="Disordered" evidence="1">
    <location>
        <begin position="1"/>
        <end position="23"/>
    </location>
</feature>
<dbReference type="EMBL" id="CAMXCT020002602">
    <property type="protein sequence ID" value="CAL1152613.1"/>
    <property type="molecule type" value="Genomic_DNA"/>
</dbReference>
<organism evidence="2">
    <name type="scientific">Cladocopium goreaui</name>
    <dbReference type="NCBI Taxonomy" id="2562237"/>
    <lineage>
        <taxon>Eukaryota</taxon>
        <taxon>Sar</taxon>
        <taxon>Alveolata</taxon>
        <taxon>Dinophyceae</taxon>
        <taxon>Suessiales</taxon>
        <taxon>Symbiodiniaceae</taxon>
        <taxon>Cladocopium</taxon>
    </lineage>
</organism>
<reference evidence="3 4" key="2">
    <citation type="submission" date="2024-05" db="EMBL/GenBank/DDBJ databases">
        <authorList>
            <person name="Chen Y."/>
            <person name="Shah S."/>
            <person name="Dougan E. K."/>
            <person name="Thang M."/>
            <person name="Chan C."/>
        </authorList>
    </citation>
    <scope>NUCLEOTIDE SEQUENCE [LARGE SCALE GENOMIC DNA]</scope>
</reference>
<protein>
    <submittedName>
        <fullName evidence="2">Uncharacterized protein</fullName>
    </submittedName>
</protein>
<dbReference type="EMBL" id="CAMXCT030002602">
    <property type="protein sequence ID" value="CAL4786550.1"/>
    <property type="molecule type" value="Genomic_DNA"/>
</dbReference>
<proteinExistence type="predicted"/>
<dbReference type="AlphaFoldDB" id="A0A9P1CX08"/>
<dbReference type="EMBL" id="CAMXCT010002602">
    <property type="protein sequence ID" value="CAI3999238.1"/>
    <property type="molecule type" value="Genomic_DNA"/>
</dbReference>
<keyword evidence="4" id="KW-1185">Reference proteome</keyword>
<sequence>MKENETKRQHWGESVKGRVSSDYKGLTDAELERRFASGGGNASEKLMTEQEVLAMLRKGKDGKEKKK</sequence>
<dbReference type="Proteomes" id="UP001152797">
    <property type="component" value="Unassembled WGS sequence"/>
</dbReference>
<dbReference type="OrthoDB" id="438203at2759"/>
<accession>A0A9P1CX08</accession>
<comment type="caution">
    <text evidence="2">The sequence shown here is derived from an EMBL/GenBank/DDBJ whole genome shotgun (WGS) entry which is preliminary data.</text>
</comment>
<reference evidence="2" key="1">
    <citation type="submission" date="2022-10" db="EMBL/GenBank/DDBJ databases">
        <authorList>
            <person name="Chen Y."/>
            <person name="Dougan E. K."/>
            <person name="Chan C."/>
            <person name="Rhodes N."/>
            <person name="Thang M."/>
        </authorList>
    </citation>
    <scope>NUCLEOTIDE SEQUENCE</scope>
</reference>
<evidence type="ECO:0000313" key="2">
    <source>
        <dbReference type="EMBL" id="CAI3999238.1"/>
    </source>
</evidence>